<dbReference type="SMART" id="SM01160">
    <property type="entry name" value="DUF1751"/>
    <property type="match status" value="1"/>
</dbReference>
<evidence type="ECO:0000256" key="4">
    <source>
        <dbReference type="ARBA" id="ARBA00023136"/>
    </source>
</evidence>
<dbReference type="SUPFAM" id="SSF144091">
    <property type="entry name" value="Rhomboid-like"/>
    <property type="match status" value="1"/>
</dbReference>
<evidence type="ECO:0000313" key="7">
    <source>
        <dbReference type="Proteomes" id="UP000217343"/>
    </source>
</evidence>
<organism evidence="6 7">
    <name type="scientific">Corallococcus macrosporus DSM 14697</name>
    <dbReference type="NCBI Taxonomy" id="1189310"/>
    <lineage>
        <taxon>Bacteria</taxon>
        <taxon>Pseudomonadati</taxon>
        <taxon>Myxococcota</taxon>
        <taxon>Myxococcia</taxon>
        <taxon>Myxococcales</taxon>
        <taxon>Cystobacterineae</taxon>
        <taxon>Myxococcaceae</taxon>
        <taxon>Corallococcus</taxon>
    </lineage>
</organism>
<dbReference type="EMBL" id="CP022203">
    <property type="protein sequence ID" value="ATB50005.1"/>
    <property type="molecule type" value="Genomic_DNA"/>
</dbReference>
<dbReference type="Proteomes" id="UP000217343">
    <property type="component" value="Chromosome"/>
</dbReference>
<evidence type="ECO:0000256" key="3">
    <source>
        <dbReference type="ARBA" id="ARBA00022989"/>
    </source>
</evidence>
<evidence type="ECO:0008006" key="8">
    <source>
        <dbReference type="Google" id="ProtNLM"/>
    </source>
</evidence>
<feature type="transmembrane region" description="Helical" evidence="5">
    <location>
        <begin position="100"/>
        <end position="121"/>
    </location>
</feature>
<sequence>MRPMRSFGGGGGGMGLPGLETTASKLAVALVAGSVMFHLTKGASGGLLLLFPDLVFGRLYLWQPLTYAFIESSPIGIIFGAIITWSIGGYLESVWGGRRLLMVALGIAVSAGLITSLLAMLVPGATVSAYAGGNVMTSVLWVSYGLTIGRGQTNFWGLPLSGNALAGIGAGFVVLSAITAGWQSQVPDLLGLCLAFAYVRGASPRRLLLHFQHWRLQRQLKGRSKHLQVVRQDRPDRDQYLN</sequence>
<evidence type="ECO:0000256" key="1">
    <source>
        <dbReference type="ARBA" id="ARBA00004141"/>
    </source>
</evidence>
<dbReference type="GO" id="GO:0006890">
    <property type="term" value="P:retrograde vesicle-mediated transport, Golgi to endoplasmic reticulum"/>
    <property type="evidence" value="ECO:0007669"/>
    <property type="project" value="InterPro"/>
</dbReference>
<comment type="subcellular location">
    <subcellularLocation>
        <location evidence="1">Membrane</location>
        <topology evidence="1">Multi-pass membrane protein</topology>
    </subcellularLocation>
</comment>
<dbReference type="AlphaFoldDB" id="A0A250K1R3"/>
<keyword evidence="3 5" id="KW-1133">Transmembrane helix</keyword>
<evidence type="ECO:0000313" key="6">
    <source>
        <dbReference type="EMBL" id="ATB50005.1"/>
    </source>
</evidence>
<dbReference type="RefSeq" id="WP_043710444.1">
    <property type="nucleotide sequence ID" value="NZ_CP022203.1"/>
</dbReference>
<feature type="transmembrane region" description="Helical" evidence="5">
    <location>
        <begin position="127"/>
        <end position="148"/>
    </location>
</feature>
<feature type="transmembrane region" description="Helical" evidence="5">
    <location>
        <begin position="160"/>
        <end position="183"/>
    </location>
</feature>
<dbReference type="KEGG" id="mmas:MYMAC_005659"/>
<evidence type="ECO:0000256" key="5">
    <source>
        <dbReference type="SAM" id="Phobius"/>
    </source>
</evidence>
<protein>
    <recommendedName>
        <fullName evidence="8">Rhomboid family intramembrane serine protease</fullName>
    </recommendedName>
</protein>
<dbReference type="GO" id="GO:0016020">
    <property type="term" value="C:membrane"/>
    <property type="evidence" value="ECO:0007669"/>
    <property type="project" value="UniProtKB-SubCell"/>
</dbReference>
<keyword evidence="7" id="KW-1185">Reference proteome</keyword>
<dbReference type="InterPro" id="IPR035952">
    <property type="entry name" value="Rhomboid-like_sf"/>
</dbReference>
<dbReference type="OrthoDB" id="5511794at2"/>
<dbReference type="InterPro" id="IPR013861">
    <property type="entry name" value="TMEM115/Pdh1/Rbl19"/>
</dbReference>
<feature type="transmembrane region" description="Helical" evidence="5">
    <location>
        <begin position="66"/>
        <end position="88"/>
    </location>
</feature>
<dbReference type="Gene3D" id="1.20.1540.10">
    <property type="entry name" value="Rhomboid-like"/>
    <property type="match status" value="1"/>
</dbReference>
<accession>A0A250K1R3</accession>
<keyword evidence="4 5" id="KW-0472">Membrane</keyword>
<evidence type="ECO:0000256" key="2">
    <source>
        <dbReference type="ARBA" id="ARBA00022692"/>
    </source>
</evidence>
<gene>
    <name evidence="6" type="ORF">MYMAC_005659</name>
</gene>
<dbReference type="Pfam" id="PF08551">
    <property type="entry name" value="DUF1751"/>
    <property type="match status" value="1"/>
</dbReference>
<reference evidence="6 7" key="1">
    <citation type="submission" date="2017-06" db="EMBL/GenBank/DDBJ databases">
        <title>Sequencing and comparative analysis of myxobacterial genomes.</title>
        <authorList>
            <person name="Rupp O."/>
            <person name="Goesmann A."/>
            <person name="Sogaard-Andersen L."/>
        </authorList>
    </citation>
    <scope>NUCLEOTIDE SEQUENCE [LARGE SCALE GENOMIC DNA]</scope>
    <source>
        <strain evidence="6 7">DSM 14697</strain>
    </source>
</reference>
<keyword evidence="2 5" id="KW-0812">Transmembrane</keyword>
<name>A0A250K1R3_9BACT</name>
<proteinExistence type="predicted"/>